<dbReference type="GO" id="GO:0042834">
    <property type="term" value="F:peptidoglycan binding"/>
    <property type="evidence" value="ECO:0007669"/>
    <property type="project" value="InterPro"/>
</dbReference>
<accession>A0A3S0NJG9</accession>
<keyword evidence="2" id="KW-0732">Signal</keyword>
<dbReference type="AlphaFoldDB" id="A0A3S0NJG9"/>
<evidence type="ECO:0000313" key="4">
    <source>
        <dbReference type="EMBL" id="RTY38843.1"/>
    </source>
</evidence>
<protein>
    <submittedName>
        <fullName evidence="4">SPOR domain-containing protein</fullName>
    </submittedName>
</protein>
<dbReference type="SUPFAM" id="SSF110997">
    <property type="entry name" value="Sporulation related repeat"/>
    <property type="match status" value="1"/>
</dbReference>
<dbReference type="EMBL" id="RXYK01000004">
    <property type="protein sequence ID" value="RTY38843.1"/>
    <property type="molecule type" value="Genomic_DNA"/>
</dbReference>
<dbReference type="Gene3D" id="3.30.70.1070">
    <property type="entry name" value="Sporulation related repeat"/>
    <property type="match status" value="1"/>
</dbReference>
<feature type="chain" id="PRO_5018734258" evidence="2">
    <location>
        <begin position="32"/>
        <end position="237"/>
    </location>
</feature>
<dbReference type="InterPro" id="IPR036680">
    <property type="entry name" value="SPOR-like_sf"/>
</dbReference>
<dbReference type="PROSITE" id="PS51724">
    <property type="entry name" value="SPOR"/>
    <property type="match status" value="1"/>
</dbReference>
<evidence type="ECO:0000313" key="5">
    <source>
        <dbReference type="Proteomes" id="UP000279908"/>
    </source>
</evidence>
<evidence type="ECO:0000256" key="1">
    <source>
        <dbReference type="SAM" id="MobiDB-lite"/>
    </source>
</evidence>
<evidence type="ECO:0000256" key="2">
    <source>
        <dbReference type="SAM" id="SignalP"/>
    </source>
</evidence>
<evidence type="ECO:0000259" key="3">
    <source>
        <dbReference type="PROSITE" id="PS51724"/>
    </source>
</evidence>
<reference evidence="4 5" key="1">
    <citation type="submission" date="2018-12" db="EMBL/GenBank/DDBJ databases">
        <authorList>
            <person name="Lunina O.N."/>
            <person name="Grouzdev D.S."/>
            <person name="Gorlenko V.M."/>
            <person name="Savvichev A.S."/>
        </authorList>
    </citation>
    <scope>NUCLEOTIDE SEQUENCE [LARGE SCALE GENOMIC DNA]</scope>
    <source>
        <strain evidence="4 5">BrKhr-17</strain>
    </source>
</reference>
<dbReference type="InterPro" id="IPR007730">
    <property type="entry name" value="SPOR-like_dom"/>
</dbReference>
<comment type="caution">
    <text evidence="4">The sequence shown here is derived from an EMBL/GenBank/DDBJ whole genome shotgun (WGS) entry which is preliminary data.</text>
</comment>
<feature type="region of interest" description="Disordered" evidence="1">
    <location>
        <begin position="118"/>
        <end position="143"/>
    </location>
</feature>
<gene>
    <name evidence="4" type="ORF">EKD02_03990</name>
</gene>
<dbReference type="Proteomes" id="UP000279908">
    <property type="component" value="Unassembled WGS sequence"/>
</dbReference>
<name>A0A3S0NJG9_CHLPH</name>
<feature type="domain" description="SPOR" evidence="3">
    <location>
        <begin position="164"/>
        <end position="237"/>
    </location>
</feature>
<proteinExistence type="predicted"/>
<feature type="signal peptide" evidence="2">
    <location>
        <begin position="1"/>
        <end position="31"/>
    </location>
</feature>
<organism evidence="4 5">
    <name type="scientific">Chlorobium phaeovibrioides</name>
    <dbReference type="NCBI Taxonomy" id="1094"/>
    <lineage>
        <taxon>Bacteria</taxon>
        <taxon>Pseudomonadati</taxon>
        <taxon>Chlorobiota</taxon>
        <taxon>Chlorobiia</taxon>
        <taxon>Chlorobiales</taxon>
        <taxon>Chlorobiaceae</taxon>
        <taxon>Chlorobium/Pelodictyon group</taxon>
        <taxon>Chlorobium</taxon>
    </lineage>
</organism>
<sequence>MHTSHSLLKFRPGLFLLLLMTIFLSPSSAHSAGALSFSRLITQAVNEDKIYLLETIRQKATINSEKTVIEALLTKDGPKAAELFKKQLTLYPDPAMDAISKARLTDYKTALAAEPPLPKLSKPLPARTLAPPAHTAQAAGPAVQMTPLQSALESLKKNASSDAGQSRKGFTLQFGSFGSRTNAEALAARIAPYGPVVIVPENQMHKVRLNSSFGSEKEAKQAGKAIPFGSIVLPASR</sequence>
<dbReference type="Pfam" id="PF05036">
    <property type="entry name" value="SPOR"/>
    <property type="match status" value="1"/>
</dbReference>
<dbReference type="RefSeq" id="WP_126383884.1">
    <property type="nucleotide sequence ID" value="NZ_RXYK01000004.1"/>
</dbReference>